<dbReference type="AlphaFoldDB" id="A0A484NTH7"/>
<sequence length="71" mass="7937">MKLLQNLNFSCPTVGRYGATATLYFPSSPTGTCDHKDLKAAKLNPKVAAKLRHVLILRNLSNMHDFSIFLF</sequence>
<name>A0A484NTH7_9ASTE</name>
<keyword evidence="2" id="KW-1185">Reference proteome</keyword>
<accession>A0A484NTH7</accession>
<reference evidence="1 2" key="1">
    <citation type="submission" date="2018-04" db="EMBL/GenBank/DDBJ databases">
        <authorList>
            <person name="Vogel A."/>
        </authorList>
    </citation>
    <scope>NUCLEOTIDE SEQUENCE [LARGE SCALE GENOMIC DNA]</scope>
</reference>
<gene>
    <name evidence="1" type="ORF">CCAM_LOCUS45132</name>
</gene>
<protein>
    <submittedName>
        <fullName evidence="1">Uncharacterized protein</fullName>
    </submittedName>
</protein>
<organism evidence="1 2">
    <name type="scientific">Cuscuta campestris</name>
    <dbReference type="NCBI Taxonomy" id="132261"/>
    <lineage>
        <taxon>Eukaryota</taxon>
        <taxon>Viridiplantae</taxon>
        <taxon>Streptophyta</taxon>
        <taxon>Embryophyta</taxon>
        <taxon>Tracheophyta</taxon>
        <taxon>Spermatophyta</taxon>
        <taxon>Magnoliopsida</taxon>
        <taxon>eudicotyledons</taxon>
        <taxon>Gunneridae</taxon>
        <taxon>Pentapetalae</taxon>
        <taxon>asterids</taxon>
        <taxon>lamiids</taxon>
        <taxon>Solanales</taxon>
        <taxon>Convolvulaceae</taxon>
        <taxon>Cuscuteae</taxon>
        <taxon>Cuscuta</taxon>
        <taxon>Cuscuta subgen. Grammica</taxon>
        <taxon>Cuscuta sect. Cleistogrammica</taxon>
    </lineage>
</organism>
<proteinExistence type="predicted"/>
<dbReference type="EMBL" id="OOIL02006874">
    <property type="protein sequence ID" value="VFR03357.1"/>
    <property type="molecule type" value="Genomic_DNA"/>
</dbReference>
<dbReference type="Proteomes" id="UP000595140">
    <property type="component" value="Unassembled WGS sequence"/>
</dbReference>
<evidence type="ECO:0000313" key="1">
    <source>
        <dbReference type="EMBL" id="VFR03357.1"/>
    </source>
</evidence>
<evidence type="ECO:0000313" key="2">
    <source>
        <dbReference type="Proteomes" id="UP000595140"/>
    </source>
</evidence>